<comment type="catalytic activity">
    <reaction evidence="5">
        <text>(6S)-5-formyl-5,6,7,8-tetrahydrofolate + ATP = (6R)-5,10-methenyltetrahydrofolate + ADP + phosphate</text>
        <dbReference type="Rhea" id="RHEA:10488"/>
        <dbReference type="ChEBI" id="CHEBI:30616"/>
        <dbReference type="ChEBI" id="CHEBI:43474"/>
        <dbReference type="ChEBI" id="CHEBI:57455"/>
        <dbReference type="ChEBI" id="CHEBI:57457"/>
        <dbReference type="ChEBI" id="CHEBI:456216"/>
        <dbReference type="EC" id="6.3.3.2"/>
    </reaction>
</comment>
<keyword evidence="2 4" id="KW-0547">Nucleotide-binding</keyword>
<dbReference type="InterPro" id="IPR002698">
    <property type="entry name" value="FTHF_cligase"/>
</dbReference>
<feature type="binding site" evidence="4">
    <location>
        <position position="55"/>
    </location>
    <ligand>
        <name>substrate</name>
    </ligand>
</feature>
<proteinExistence type="inferred from homology"/>
<dbReference type="InterPro" id="IPR024185">
    <property type="entry name" value="FTHF_cligase-like_sf"/>
</dbReference>
<keyword evidence="3 4" id="KW-0067">ATP-binding</keyword>
<evidence type="ECO:0000256" key="1">
    <source>
        <dbReference type="ARBA" id="ARBA00010638"/>
    </source>
</evidence>
<dbReference type="AlphaFoldDB" id="A0A412PEE5"/>
<dbReference type="GO" id="GO:0009396">
    <property type="term" value="P:folic acid-containing compound biosynthetic process"/>
    <property type="evidence" value="ECO:0007669"/>
    <property type="project" value="TreeGrafter"/>
</dbReference>
<dbReference type="SUPFAM" id="SSF100950">
    <property type="entry name" value="NagB/RpiA/CoA transferase-like"/>
    <property type="match status" value="1"/>
</dbReference>
<dbReference type="GO" id="GO:0030272">
    <property type="term" value="F:5-formyltetrahydrofolate cyclo-ligase activity"/>
    <property type="evidence" value="ECO:0007669"/>
    <property type="project" value="UniProtKB-EC"/>
</dbReference>
<keyword evidence="5" id="KW-0460">Magnesium</keyword>
<evidence type="ECO:0000256" key="4">
    <source>
        <dbReference type="PIRSR" id="PIRSR006806-1"/>
    </source>
</evidence>
<sequence length="176" mass="19862">MDLLDKNIARAKGLQARALLSLKERNKKSHAVCQEVISKIHAGMVIGCYVSVRDELNTAEILEYCFEHNIDICTPKVVGRTLCFYKIKSYDDLVPAPFGLLEPTLTVHIPVDKIDMMIVPLSSYDAENHRTGYGKGYYDSILMDCRNRIGVAFQEQEVDLIDIETHDITLDEIISA</sequence>
<evidence type="ECO:0000256" key="5">
    <source>
        <dbReference type="RuleBase" id="RU361279"/>
    </source>
</evidence>
<comment type="cofactor">
    <cofactor evidence="5">
        <name>Mg(2+)</name>
        <dbReference type="ChEBI" id="CHEBI:18420"/>
    </cofactor>
</comment>
<keyword evidence="6" id="KW-0436">Ligase</keyword>
<evidence type="ECO:0000256" key="3">
    <source>
        <dbReference type="ARBA" id="ARBA00022840"/>
    </source>
</evidence>
<name>A0A412PEE5_9FIRM</name>
<comment type="similarity">
    <text evidence="1 5">Belongs to the 5-formyltetrahydrofolate cyclo-ligase family.</text>
</comment>
<protein>
    <recommendedName>
        <fullName evidence="5">5-formyltetrahydrofolate cyclo-ligase</fullName>
        <ecNumber evidence="5">6.3.3.2</ecNumber>
    </recommendedName>
</protein>
<dbReference type="Pfam" id="PF01812">
    <property type="entry name" value="5-FTHF_cyc-lig"/>
    <property type="match status" value="1"/>
</dbReference>
<dbReference type="NCBIfam" id="TIGR02727">
    <property type="entry name" value="MTHFS_bact"/>
    <property type="match status" value="1"/>
</dbReference>
<dbReference type="PANTHER" id="PTHR23407">
    <property type="entry name" value="ATPASE INHIBITOR/5-FORMYLTETRAHYDROFOLATE CYCLO-LIGASE"/>
    <property type="match status" value="1"/>
</dbReference>
<evidence type="ECO:0000313" key="7">
    <source>
        <dbReference type="Proteomes" id="UP000284731"/>
    </source>
</evidence>
<evidence type="ECO:0000256" key="2">
    <source>
        <dbReference type="ARBA" id="ARBA00022741"/>
    </source>
</evidence>
<evidence type="ECO:0000313" key="6">
    <source>
        <dbReference type="EMBL" id="RGT56003.1"/>
    </source>
</evidence>
<keyword evidence="5" id="KW-0479">Metal-binding</keyword>
<dbReference type="GO" id="GO:0035999">
    <property type="term" value="P:tetrahydrofolate interconversion"/>
    <property type="evidence" value="ECO:0007669"/>
    <property type="project" value="TreeGrafter"/>
</dbReference>
<reference evidence="6 7" key="1">
    <citation type="submission" date="2018-08" db="EMBL/GenBank/DDBJ databases">
        <title>A genome reference for cultivated species of the human gut microbiota.</title>
        <authorList>
            <person name="Zou Y."/>
            <person name="Xue W."/>
            <person name="Luo G."/>
        </authorList>
    </citation>
    <scope>NUCLEOTIDE SEQUENCE [LARGE SCALE GENOMIC DNA]</scope>
    <source>
        <strain evidence="6 7">AF18-46</strain>
    </source>
</reference>
<organism evidence="6 7">
    <name type="scientific">Solobacterium moorei</name>
    <dbReference type="NCBI Taxonomy" id="102148"/>
    <lineage>
        <taxon>Bacteria</taxon>
        <taxon>Bacillati</taxon>
        <taxon>Bacillota</taxon>
        <taxon>Erysipelotrichia</taxon>
        <taxon>Erysipelotrichales</taxon>
        <taxon>Erysipelotrichaceae</taxon>
        <taxon>Solobacterium</taxon>
    </lineage>
</organism>
<comment type="caution">
    <text evidence="6">The sequence shown here is derived from an EMBL/GenBank/DDBJ whole genome shotgun (WGS) entry which is preliminary data.</text>
</comment>
<gene>
    <name evidence="6" type="ORF">DWX20_04125</name>
</gene>
<accession>A0A412PEE5</accession>
<feature type="binding site" evidence="4">
    <location>
        <begin position="6"/>
        <end position="10"/>
    </location>
    <ligand>
        <name>ATP</name>
        <dbReference type="ChEBI" id="CHEBI:30616"/>
    </ligand>
</feature>
<dbReference type="PANTHER" id="PTHR23407:SF1">
    <property type="entry name" value="5-FORMYLTETRAHYDROFOLATE CYCLO-LIGASE"/>
    <property type="match status" value="1"/>
</dbReference>
<dbReference type="Gene3D" id="3.40.50.10420">
    <property type="entry name" value="NagB/RpiA/CoA transferase-like"/>
    <property type="match status" value="1"/>
</dbReference>
<dbReference type="Proteomes" id="UP000284731">
    <property type="component" value="Unassembled WGS sequence"/>
</dbReference>
<feature type="binding site" evidence="4">
    <location>
        <position position="50"/>
    </location>
    <ligand>
        <name>substrate</name>
    </ligand>
</feature>
<dbReference type="PIRSF" id="PIRSF006806">
    <property type="entry name" value="FTHF_cligase"/>
    <property type="match status" value="1"/>
</dbReference>
<dbReference type="GO" id="GO:0046872">
    <property type="term" value="F:metal ion binding"/>
    <property type="evidence" value="ECO:0007669"/>
    <property type="project" value="UniProtKB-KW"/>
</dbReference>
<dbReference type="EC" id="6.3.3.2" evidence="5"/>
<feature type="binding site" evidence="4">
    <location>
        <begin position="130"/>
        <end position="138"/>
    </location>
    <ligand>
        <name>ATP</name>
        <dbReference type="ChEBI" id="CHEBI:30616"/>
    </ligand>
</feature>
<dbReference type="InterPro" id="IPR037171">
    <property type="entry name" value="NagB/RpiA_transferase-like"/>
</dbReference>
<dbReference type="EMBL" id="QRWX01000002">
    <property type="protein sequence ID" value="RGT56003.1"/>
    <property type="molecule type" value="Genomic_DNA"/>
</dbReference>
<dbReference type="GO" id="GO:0005524">
    <property type="term" value="F:ATP binding"/>
    <property type="evidence" value="ECO:0007669"/>
    <property type="project" value="UniProtKB-KW"/>
</dbReference>